<evidence type="ECO:0000259" key="2">
    <source>
        <dbReference type="Pfam" id="PF15998"/>
    </source>
</evidence>
<dbReference type="AlphaFoldDB" id="A0AAV1M5P7"/>
<reference evidence="3 4" key="1">
    <citation type="submission" date="2023-11" db="EMBL/GenBank/DDBJ databases">
        <authorList>
            <person name="Hedman E."/>
            <person name="Englund M."/>
            <person name="Stromberg M."/>
            <person name="Nyberg Akerstrom W."/>
            <person name="Nylinder S."/>
            <person name="Jareborg N."/>
            <person name="Kallberg Y."/>
            <person name="Kronander E."/>
        </authorList>
    </citation>
    <scope>NUCLEOTIDE SEQUENCE [LARGE SCALE GENOMIC DNA]</scope>
</reference>
<proteinExistence type="predicted"/>
<dbReference type="PANTHER" id="PTHR36299">
    <property type="entry name" value="AGAP008005-PA"/>
    <property type="match status" value="1"/>
</dbReference>
<evidence type="ECO:0000313" key="4">
    <source>
        <dbReference type="Proteomes" id="UP001314205"/>
    </source>
</evidence>
<protein>
    <recommendedName>
        <fullName evidence="2">DUF4773 domain-containing protein</fullName>
    </recommendedName>
</protein>
<keyword evidence="1" id="KW-0732">Signal</keyword>
<feature type="chain" id="PRO_5043931555" description="DUF4773 domain-containing protein" evidence="1">
    <location>
        <begin position="22"/>
        <end position="518"/>
    </location>
</feature>
<evidence type="ECO:0000313" key="3">
    <source>
        <dbReference type="EMBL" id="CAK1601797.1"/>
    </source>
</evidence>
<dbReference type="Proteomes" id="UP001314205">
    <property type="component" value="Unassembled WGS sequence"/>
</dbReference>
<dbReference type="Pfam" id="PF15998">
    <property type="entry name" value="DUF4773"/>
    <property type="match status" value="2"/>
</dbReference>
<comment type="caution">
    <text evidence="3">The sequence shown here is derived from an EMBL/GenBank/DDBJ whole genome shotgun (WGS) entry which is preliminary data.</text>
</comment>
<feature type="signal peptide" evidence="1">
    <location>
        <begin position="1"/>
        <end position="21"/>
    </location>
</feature>
<feature type="domain" description="DUF4773" evidence="2">
    <location>
        <begin position="143"/>
        <end position="258"/>
    </location>
</feature>
<accession>A0AAV1M5P7</accession>
<evidence type="ECO:0000256" key="1">
    <source>
        <dbReference type="SAM" id="SignalP"/>
    </source>
</evidence>
<name>A0AAV1M5P7_9NEOP</name>
<dbReference type="EMBL" id="CAVLGL010000137">
    <property type="protein sequence ID" value="CAK1601797.1"/>
    <property type="molecule type" value="Genomic_DNA"/>
</dbReference>
<dbReference type="InterPro" id="IPR031941">
    <property type="entry name" value="DUF4773"/>
</dbReference>
<sequence>MASIICFKLLVMLYLINLCSAGIGDVIVSKDREYEVIHFKVPNAIWKQALDPTPILKSPVTIVLPIHVPQDDDNEVLEEEVEDEIQETVEDVTPANVNDEVVIQDVTQNPVTTISSVSQGPIEENVVNDTPGEQVNGQVVRFPCNCVKRQCGCCTGSILERFSMKACGNITFVPEDFIFDVKLSVNNNTVVRRRVSASDPPPICFNPRRAPFVRVCAEISDIRVRNGNAFACMDINADIAGFPIYSASFRCFGFGKSGVQTGLKPKPISSGPKPVNLFGNGNNEDSGGFLENAAGTLLGDSMKNATHSNELKGLEVPESQLLISRFNLKKLAIADQYSRQNQESTEEDTILRRPCLCSLGVCKCCTGLILDLFNQKACMKITYHPGDFAFDVAMSMNDRVLYENSLSGKNPRPVCISPPRMPNLKVCARFYNIFFPGRNFHFCLAMNGQWRSVELFNLAFDCLRMGANGIAMVKPDEGGGLPIPNPHGGVDAVIDAGEDDIEEYDDSLVRSLFDVLED</sequence>
<keyword evidence="4" id="KW-1185">Reference proteome</keyword>
<organism evidence="3 4">
    <name type="scientific">Parnassius mnemosyne</name>
    <name type="common">clouded apollo</name>
    <dbReference type="NCBI Taxonomy" id="213953"/>
    <lineage>
        <taxon>Eukaryota</taxon>
        <taxon>Metazoa</taxon>
        <taxon>Ecdysozoa</taxon>
        <taxon>Arthropoda</taxon>
        <taxon>Hexapoda</taxon>
        <taxon>Insecta</taxon>
        <taxon>Pterygota</taxon>
        <taxon>Neoptera</taxon>
        <taxon>Endopterygota</taxon>
        <taxon>Lepidoptera</taxon>
        <taxon>Glossata</taxon>
        <taxon>Ditrysia</taxon>
        <taxon>Papilionoidea</taxon>
        <taxon>Papilionidae</taxon>
        <taxon>Parnassiinae</taxon>
        <taxon>Parnassini</taxon>
        <taxon>Parnassius</taxon>
        <taxon>Driopa</taxon>
    </lineage>
</organism>
<gene>
    <name evidence="3" type="ORF">PARMNEM_LOCUS20385</name>
</gene>
<dbReference type="PANTHER" id="PTHR36299:SF4">
    <property type="entry name" value="GH07892P-RELATED"/>
    <property type="match status" value="1"/>
</dbReference>
<feature type="domain" description="DUF4773" evidence="2">
    <location>
        <begin position="354"/>
        <end position="469"/>
    </location>
</feature>